<dbReference type="AlphaFoldDB" id="A0A914D869"/>
<organism evidence="4 5">
    <name type="scientific">Acrobeloides nanus</name>
    <dbReference type="NCBI Taxonomy" id="290746"/>
    <lineage>
        <taxon>Eukaryota</taxon>
        <taxon>Metazoa</taxon>
        <taxon>Ecdysozoa</taxon>
        <taxon>Nematoda</taxon>
        <taxon>Chromadorea</taxon>
        <taxon>Rhabditida</taxon>
        <taxon>Tylenchina</taxon>
        <taxon>Cephalobomorpha</taxon>
        <taxon>Cephaloboidea</taxon>
        <taxon>Cephalobidae</taxon>
        <taxon>Acrobeloides</taxon>
    </lineage>
</organism>
<proteinExistence type="inferred from homology"/>
<evidence type="ECO:0000313" key="5">
    <source>
        <dbReference type="WBParaSite" id="ACRNAN_scaffold2015.g12587.t1"/>
    </source>
</evidence>
<dbReference type="Proteomes" id="UP000887540">
    <property type="component" value="Unplaced"/>
</dbReference>
<sequence>MVFMRKKRVKFAVELVVSRLTDVPLLNAILFAKVRLMDGGTFEDFTKRGQVTNFTVVLESKFEFICRVPADVHTGELEECRCKISVRKEDRGGRTATKLGYVIVNLSEFAASGVNGISKSYLLDGYSGKNRQDNSRVHIQVKMTPQGSDPLFKVPFSIINSLEEAQLNPADRKAPASTPVTSRLDDVNGDSTPTPLGEIDEKPLPSISAPSTSSMQISNSYMDRASWHGGTTPVEPNSISNVLERRLTGTSATSLIHANRRMSDDRIGAMLSRVQKTRRDAEGVIEEVLAEATFDTQLPEERKGLALFVSKDGAAVLGQTTLNSTTDTYEKTLGDSTLNG</sequence>
<evidence type="ECO:0000256" key="2">
    <source>
        <dbReference type="SAM" id="MobiDB-lite"/>
    </source>
</evidence>
<dbReference type="Pfam" id="PF10358">
    <property type="entry name" value="NT-C2"/>
    <property type="match status" value="1"/>
</dbReference>
<reference evidence="5" key="1">
    <citation type="submission" date="2022-11" db="UniProtKB">
        <authorList>
            <consortium name="WormBaseParasite"/>
        </authorList>
    </citation>
    <scope>IDENTIFICATION</scope>
</reference>
<dbReference type="InterPro" id="IPR039931">
    <property type="entry name" value="EEIG1/2-like"/>
</dbReference>
<evidence type="ECO:0000256" key="1">
    <source>
        <dbReference type="ARBA" id="ARBA00034780"/>
    </source>
</evidence>
<keyword evidence="4" id="KW-1185">Reference proteome</keyword>
<accession>A0A914D869</accession>
<evidence type="ECO:0000313" key="4">
    <source>
        <dbReference type="Proteomes" id="UP000887540"/>
    </source>
</evidence>
<dbReference type="PROSITE" id="PS51840">
    <property type="entry name" value="C2_NT"/>
    <property type="match status" value="1"/>
</dbReference>
<feature type="domain" description="C2 NT-type" evidence="3">
    <location>
        <begin position="1"/>
        <end position="145"/>
    </location>
</feature>
<dbReference type="PANTHER" id="PTHR21456:SF1">
    <property type="entry name" value="C2 NT-TYPE DOMAIN-CONTAINING PROTEIN"/>
    <property type="match status" value="1"/>
</dbReference>
<feature type="region of interest" description="Disordered" evidence="2">
    <location>
        <begin position="167"/>
        <end position="214"/>
    </location>
</feature>
<protein>
    <submittedName>
        <fullName evidence="5">C2 NT-type domain-containing protein</fullName>
    </submittedName>
</protein>
<name>A0A914D869_9BILA</name>
<evidence type="ECO:0000259" key="3">
    <source>
        <dbReference type="PROSITE" id="PS51840"/>
    </source>
</evidence>
<dbReference type="PANTHER" id="PTHR21456">
    <property type="entry name" value="FAMILY WITH SEQUENCE SIMILARITY 102"/>
    <property type="match status" value="1"/>
</dbReference>
<comment type="similarity">
    <text evidence="1">Belongs to the EEIG family.</text>
</comment>
<dbReference type="InterPro" id="IPR019448">
    <property type="entry name" value="NT-C2"/>
</dbReference>
<dbReference type="WBParaSite" id="ACRNAN_scaffold2015.g12587.t1">
    <property type="protein sequence ID" value="ACRNAN_scaffold2015.g12587.t1"/>
    <property type="gene ID" value="ACRNAN_scaffold2015.g12587"/>
</dbReference>